<name>A0A8H6JAP7_9PEZI</name>
<dbReference type="EMBL" id="WIGN01000104">
    <property type="protein sequence ID" value="KAF6809243.1"/>
    <property type="molecule type" value="Genomic_DNA"/>
</dbReference>
<organism evidence="1 2">
    <name type="scientific">Colletotrichum sojae</name>
    <dbReference type="NCBI Taxonomy" id="2175907"/>
    <lineage>
        <taxon>Eukaryota</taxon>
        <taxon>Fungi</taxon>
        <taxon>Dikarya</taxon>
        <taxon>Ascomycota</taxon>
        <taxon>Pezizomycotina</taxon>
        <taxon>Sordariomycetes</taxon>
        <taxon>Hypocreomycetidae</taxon>
        <taxon>Glomerellales</taxon>
        <taxon>Glomerellaceae</taxon>
        <taxon>Colletotrichum</taxon>
        <taxon>Colletotrichum orchidearum species complex</taxon>
    </lineage>
</organism>
<dbReference type="AlphaFoldDB" id="A0A8H6JAP7"/>
<comment type="caution">
    <text evidence="1">The sequence shown here is derived from an EMBL/GenBank/DDBJ whole genome shotgun (WGS) entry which is preliminary data.</text>
</comment>
<evidence type="ECO:0000313" key="2">
    <source>
        <dbReference type="Proteomes" id="UP000652219"/>
    </source>
</evidence>
<accession>A0A8H6JAP7</accession>
<sequence>MQRRTHLTEDSSRVLSFDGRRVPQATKALRRRCMHHTQDVAVSPARRPAKPSNPLGPYRTLVARGRACARSGRAKSCCFLARRHGTNEGRFHVANVGYCTVVQDDAEPATACSPVTRPVIDGLGSLASWQLAQSCPSWPASGAEVQTQAQA</sequence>
<gene>
    <name evidence="1" type="ORF">CSOJ01_07026</name>
</gene>
<evidence type="ECO:0000313" key="1">
    <source>
        <dbReference type="EMBL" id="KAF6809243.1"/>
    </source>
</evidence>
<proteinExistence type="predicted"/>
<keyword evidence="2" id="KW-1185">Reference proteome</keyword>
<protein>
    <submittedName>
        <fullName evidence="1">Uncharacterized protein</fullName>
    </submittedName>
</protein>
<dbReference type="Proteomes" id="UP000652219">
    <property type="component" value="Unassembled WGS sequence"/>
</dbReference>
<reference evidence="1 2" key="1">
    <citation type="journal article" date="2020" name="Phytopathology">
        <title>Genome Sequence Resources of Colletotrichum truncatum, C. plurivorum, C. musicola, and C. sojae: Four Species Pathogenic to Soybean (Glycine max).</title>
        <authorList>
            <person name="Rogerio F."/>
            <person name="Boufleur T.R."/>
            <person name="Ciampi-Guillardi M."/>
            <person name="Sukno S.A."/>
            <person name="Thon M.R."/>
            <person name="Massola Junior N.S."/>
            <person name="Baroncelli R."/>
        </authorList>
    </citation>
    <scope>NUCLEOTIDE SEQUENCE [LARGE SCALE GENOMIC DNA]</scope>
    <source>
        <strain evidence="1 2">LFN0009</strain>
    </source>
</reference>